<dbReference type="PRINTS" id="PR00765">
    <property type="entry name" value="CRBOXYPTASEA"/>
</dbReference>
<feature type="active site" description="Proton donor/acceptor" evidence="10">
    <location>
        <position position="410"/>
    </location>
</feature>
<keyword evidence="8" id="KW-0862">Zinc</keyword>
<dbReference type="RefSeq" id="XP_024749420.1">
    <property type="nucleotide sequence ID" value="XM_024894173.1"/>
</dbReference>
<feature type="signal peptide" evidence="11">
    <location>
        <begin position="1"/>
        <end position="16"/>
    </location>
</feature>
<dbReference type="CDD" id="cd03860">
    <property type="entry name" value="M14_CP_A-B_like"/>
    <property type="match status" value="1"/>
</dbReference>
<evidence type="ECO:0000256" key="10">
    <source>
        <dbReference type="PROSITE-ProRule" id="PRU01379"/>
    </source>
</evidence>
<name>A0A2T4B9U3_9HYPO</name>
<keyword evidence="6 11" id="KW-0732">Signal</keyword>
<evidence type="ECO:0000256" key="2">
    <source>
        <dbReference type="ARBA" id="ARBA00005988"/>
    </source>
</evidence>
<evidence type="ECO:0000256" key="5">
    <source>
        <dbReference type="ARBA" id="ARBA00022723"/>
    </source>
</evidence>
<proteinExistence type="inferred from homology"/>
<sequence>MKFLTAWALLAPLVASRVANVNSPSPRSEKVSYDGYHVYSITATDKSQFEFLEKRFAAYPTEVTSRGFEVAIPPSEIQSFNELGLITQLLSDDLGELIRRENKTPTYNHGHHKAGKLPDLNWYDTYHDYEDHLQYWDDLVAAFPKNSKKYDIGSSYENRSIYAFHLFGDKGKKGNKPIILWHATVHAREWITTLVIEYWAWQLINGYKAQDKEIIKFLDYYDFWLVPFHNPDGKLKFITLCFAYTQTTDRMWRKNRLPRSNTTCVGTDLNRNWKFEWGGEPGTGAASTDPCDSTFQGLSPGDTPENIAVSGLSNKLGKSPKGIRSYIDLHSYGQKILTPPGWTCNTSQYPATLPRMLEIAGGFANAVQAYDSRNETYQYGTGCDIEYYSAGNGRDHHYGAYGANHSWTLELDPVTSGQGGFVLPPENIWPVVKEQWAGELWLLNNVWQN</sequence>
<dbReference type="GO" id="GO:0006508">
    <property type="term" value="P:proteolysis"/>
    <property type="evidence" value="ECO:0007669"/>
    <property type="project" value="UniProtKB-KW"/>
</dbReference>
<evidence type="ECO:0000256" key="4">
    <source>
        <dbReference type="ARBA" id="ARBA00022670"/>
    </source>
</evidence>
<dbReference type="GO" id="GO:0008270">
    <property type="term" value="F:zinc ion binding"/>
    <property type="evidence" value="ECO:0007669"/>
    <property type="project" value="InterPro"/>
</dbReference>
<accession>A0A2T4B9U3</accession>
<keyword evidence="4" id="KW-0645">Protease</keyword>
<keyword evidence="9" id="KW-0482">Metalloprotease</keyword>
<organism evidence="13 14">
    <name type="scientific">Trichoderma citrinoviride</name>
    <dbReference type="NCBI Taxonomy" id="58853"/>
    <lineage>
        <taxon>Eukaryota</taxon>
        <taxon>Fungi</taxon>
        <taxon>Dikarya</taxon>
        <taxon>Ascomycota</taxon>
        <taxon>Pezizomycotina</taxon>
        <taxon>Sordariomycetes</taxon>
        <taxon>Hypocreomycetidae</taxon>
        <taxon>Hypocreales</taxon>
        <taxon>Hypocreaceae</taxon>
        <taxon>Trichoderma</taxon>
    </lineage>
</organism>
<keyword evidence="5" id="KW-0479">Metal-binding</keyword>
<evidence type="ECO:0000313" key="14">
    <source>
        <dbReference type="Proteomes" id="UP000241546"/>
    </source>
</evidence>
<evidence type="ECO:0000256" key="11">
    <source>
        <dbReference type="SAM" id="SignalP"/>
    </source>
</evidence>
<comment type="similarity">
    <text evidence="2 10">Belongs to the peptidase M14 family.</text>
</comment>
<protein>
    <submittedName>
        <fullName evidence="13">Zn-dependent exopeptidase</fullName>
    </submittedName>
</protein>
<dbReference type="GeneID" id="36602291"/>
<dbReference type="InterPro" id="IPR000834">
    <property type="entry name" value="Peptidase_M14"/>
</dbReference>
<gene>
    <name evidence="13" type="ORF">BBK36DRAFT_1159164</name>
</gene>
<evidence type="ECO:0000259" key="12">
    <source>
        <dbReference type="PROSITE" id="PS52035"/>
    </source>
</evidence>
<evidence type="ECO:0000256" key="7">
    <source>
        <dbReference type="ARBA" id="ARBA00022801"/>
    </source>
</evidence>
<dbReference type="Pfam" id="PF00246">
    <property type="entry name" value="Peptidase_M14"/>
    <property type="match status" value="1"/>
</dbReference>
<evidence type="ECO:0000256" key="6">
    <source>
        <dbReference type="ARBA" id="ARBA00022729"/>
    </source>
</evidence>
<keyword evidence="3" id="KW-0121">Carboxypeptidase</keyword>
<evidence type="ECO:0000256" key="8">
    <source>
        <dbReference type="ARBA" id="ARBA00022833"/>
    </source>
</evidence>
<evidence type="ECO:0000256" key="9">
    <source>
        <dbReference type="ARBA" id="ARBA00023049"/>
    </source>
</evidence>
<dbReference type="OrthoDB" id="3626597at2759"/>
<evidence type="ECO:0000256" key="3">
    <source>
        <dbReference type="ARBA" id="ARBA00022645"/>
    </source>
</evidence>
<dbReference type="GO" id="GO:0004181">
    <property type="term" value="F:metallocarboxypeptidase activity"/>
    <property type="evidence" value="ECO:0007669"/>
    <property type="project" value="InterPro"/>
</dbReference>
<feature type="chain" id="PRO_5015567016" evidence="11">
    <location>
        <begin position="17"/>
        <end position="449"/>
    </location>
</feature>
<keyword evidence="7" id="KW-0378">Hydrolase</keyword>
<feature type="domain" description="Peptidase M14" evidence="12">
    <location>
        <begin position="125"/>
        <end position="446"/>
    </location>
</feature>
<dbReference type="PROSITE" id="PS52035">
    <property type="entry name" value="PEPTIDASE_M14"/>
    <property type="match status" value="1"/>
</dbReference>
<dbReference type="Proteomes" id="UP000241546">
    <property type="component" value="Unassembled WGS sequence"/>
</dbReference>
<dbReference type="SUPFAM" id="SSF54897">
    <property type="entry name" value="Protease propeptides/inhibitors"/>
    <property type="match status" value="1"/>
</dbReference>
<dbReference type="SMART" id="SM00631">
    <property type="entry name" value="Zn_pept"/>
    <property type="match status" value="1"/>
</dbReference>
<dbReference type="EMBL" id="KZ680213">
    <property type="protein sequence ID" value="PTB66100.1"/>
    <property type="molecule type" value="Genomic_DNA"/>
</dbReference>
<reference evidence="14" key="1">
    <citation type="submission" date="2016-07" db="EMBL/GenBank/DDBJ databases">
        <title>Multiple horizontal gene transfer events from other fungi enriched the ability of initially mycotrophic Trichoderma (Ascomycota) to feed on dead plant biomass.</title>
        <authorList>
            <consortium name="DOE Joint Genome Institute"/>
            <person name="Atanasova L."/>
            <person name="Chenthamara K."/>
            <person name="Zhang J."/>
            <person name="Grujic M."/>
            <person name="Henrissat B."/>
            <person name="Kuo A."/>
            <person name="Aerts A."/>
            <person name="Salamov A."/>
            <person name="Lipzen A."/>
            <person name="Labutti K."/>
            <person name="Barry K."/>
            <person name="Miao Y."/>
            <person name="Rahimi M.J."/>
            <person name="Shen Q."/>
            <person name="Grigoriev I.V."/>
            <person name="Kubicek C.P."/>
            <person name="Druzhinina I.S."/>
        </authorList>
    </citation>
    <scope>NUCLEOTIDE SEQUENCE [LARGE SCALE GENOMIC DNA]</scope>
    <source>
        <strain evidence="14">TUCIM 6016</strain>
    </source>
</reference>
<dbReference type="Gene3D" id="3.40.630.10">
    <property type="entry name" value="Zn peptidases"/>
    <property type="match status" value="1"/>
</dbReference>
<dbReference type="PANTHER" id="PTHR11705">
    <property type="entry name" value="PROTEASE FAMILY M14 CARBOXYPEPTIDASE A,B"/>
    <property type="match status" value="1"/>
</dbReference>
<dbReference type="FunFam" id="3.40.630.10:FF:000084">
    <property type="entry name" value="Carboxypeptidase B2"/>
    <property type="match status" value="1"/>
</dbReference>
<dbReference type="PANTHER" id="PTHR11705:SF143">
    <property type="entry name" value="SLL0236 PROTEIN"/>
    <property type="match status" value="1"/>
</dbReference>
<keyword evidence="14" id="KW-1185">Reference proteome</keyword>
<evidence type="ECO:0000313" key="13">
    <source>
        <dbReference type="EMBL" id="PTB66100.1"/>
    </source>
</evidence>
<comment type="cofactor">
    <cofactor evidence="1">
        <name>Zn(2+)</name>
        <dbReference type="ChEBI" id="CHEBI:29105"/>
    </cofactor>
</comment>
<evidence type="ECO:0000256" key="1">
    <source>
        <dbReference type="ARBA" id="ARBA00001947"/>
    </source>
</evidence>
<dbReference type="AlphaFoldDB" id="A0A2T4B9U3"/>
<dbReference type="SUPFAM" id="SSF53187">
    <property type="entry name" value="Zn-dependent exopeptidases"/>
    <property type="match status" value="1"/>
</dbReference>